<evidence type="ECO:0000256" key="8">
    <source>
        <dbReference type="ARBA" id="ARBA00023053"/>
    </source>
</evidence>
<keyword evidence="5" id="KW-0769">Symport</keyword>
<dbReference type="Pfam" id="PF00474">
    <property type="entry name" value="SSF"/>
    <property type="match status" value="1"/>
</dbReference>
<feature type="transmembrane region" description="Helical" evidence="14">
    <location>
        <begin position="404"/>
        <end position="426"/>
    </location>
</feature>
<accession>A0A7M5WYR5</accession>
<dbReference type="GO" id="GO:0005307">
    <property type="term" value="F:choline:sodium symporter activity"/>
    <property type="evidence" value="ECO:0007669"/>
    <property type="project" value="TreeGrafter"/>
</dbReference>
<feature type="transmembrane region" description="Helical" evidence="14">
    <location>
        <begin position="376"/>
        <end position="398"/>
    </location>
</feature>
<name>A0A7M5WYR5_9CNID</name>
<evidence type="ECO:0000256" key="5">
    <source>
        <dbReference type="ARBA" id="ARBA00022847"/>
    </source>
</evidence>
<evidence type="ECO:0000256" key="2">
    <source>
        <dbReference type="ARBA" id="ARBA00006434"/>
    </source>
</evidence>
<dbReference type="EnsemblMetazoa" id="CLYHEMT015065.1">
    <property type="protein sequence ID" value="CLYHEMP015065.1"/>
    <property type="gene ID" value="CLYHEMG015065"/>
</dbReference>
<keyword evidence="8" id="KW-0915">Sodium</keyword>
<feature type="transmembrane region" description="Helical" evidence="14">
    <location>
        <begin position="473"/>
        <end position="494"/>
    </location>
</feature>
<feature type="transmembrane region" description="Helical" evidence="14">
    <location>
        <begin position="330"/>
        <end position="355"/>
    </location>
</feature>
<evidence type="ECO:0000256" key="11">
    <source>
        <dbReference type="ARBA" id="ARBA00023180"/>
    </source>
</evidence>
<feature type="transmembrane region" description="Helical" evidence="14">
    <location>
        <begin position="160"/>
        <end position="178"/>
    </location>
</feature>
<feature type="transmembrane region" description="Helical" evidence="14">
    <location>
        <begin position="185"/>
        <end position="207"/>
    </location>
</feature>
<organism evidence="15 16">
    <name type="scientific">Clytia hemisphaerica</name>
    <dbReference type="NCBI Taxonomy" id="252671"/>
    <lineage>
        <taxon>Eukaryota</taxon>
        <taxon>Metazoa</taxon>
        <taxon>Cnidaria</taxon>
        <taxon>Hydrozoa</taxon>
        <taxon>Hydroidolina</taxon>
        <taxon>Leptothecata</taxon>
        <taxon>Obeliida</taxon>
        <taxon>Clytiidae</taxon>
        <taxon>Clytia</taxon>
    </lineage>
</organism>
<comment type="similarity">
    <text evidence="2 13">Belongs to the sodium:solute symporter (SSF) (TC 2.A.21) family.</text>
</comment>
<feature type="transmembrane region" description="Helical" evidence="14">
    <location>
        <begin position="124"/>
        <end position="148"/>
    </location>
</feature>
<dbReference type="CDD" id="cd11474">
    <property type="entry name" value="SLC5sbd_CHT"/>
    <property type="match status" value="1"/>
</dbReference>
<keyword evidence="11" id="KW-0325">Glycoprotein</keyword>
<feature type="transmembrane region" description="Helical" evidence="14">
    <location>
        <begin position="6"/>
        <end position="23"/>
    </location>
</feature>
<dbReference type="RefSeq" id="XP_066913204.1">
    <property type="nucleotide sequence ID" value="XM_067057103.1"/>
</dbReference>
<evidence type="ECO:0000256" key="13">
    <source>
        <dbReference type="RuleBase" id="RU362091"/>
    </source>
</evidence>
<keyword evidence="7 14" id="KW-1133">Transmembrane helix</keyword>
<dbReference type="InterPro" id="IPR038377">
    <property type="entry name" value="Na/Glc_symporter_sf"/>
</dbReference>
<dbReference type="PANTHER" id="PTHR45897:SF4">
    <property type="entry name" value="HIGH-AFFINITY CHOLINE TRANSPORTER 1"/>
    <property type="match status" value="1"/>
</dbReference>
<evidence type="ECO:0000313" key="15">
    <source>
        <dbReference type="EnsemblMetazoa" id="CLYHEMP015065.1"/>
    </source>
</evidence>
<dbReference type="AlphaFoldDB" id="A0A7M5WYR5"/>
<feature type="transmembrane region" description="Helical" evidence="14">
    <location>
        <begin position="238"/>
        <end position="256"/>
    </location>
</feature>
<sequence>MENIPGLVSVIVFVLSFLILAVWSTRRKRIADKYSSIPKDERFLLASRDIGWLFGFCSMTATFVCGLFVNSTTRSIYHENFASTKTPWALSFSLLIGGLLFAKKIRKSGYVTMLDPLQERYGKFVGGILFLPALLGEVLWVAAMVGMLGQMFQVIFGNEHMSLLVILVVCVVVLNTVFGGLYSVVILNAVQLLCLVIGIWIAIPFALTHDHVMSISNTTDQWVGSFVAENTGERLDHALFMIVGGIPWQVYFQHIISMKDVQQARAISCISAFGCLVMACPAIILGAVAKSTDWESVFGNSTTGTHLNDMGNLETDGILPITLKYLTPSWVMFITLCGLIGAMMSSASSAFLSSASMFSRNIYKASKKTTSANETLWVVRFATIIIASMATVLGLTLGTFTFDLWILSCDCIYVVLFPQLLCAVYVKWVNVYGAFPAIMVGSALRICGGIREFGVPAWIKFPFYDMENERQVFPFRTLAMGCSLLVLVLGSLIARRIEERFGANLSQDEIDILKISYKEPEIGEFTSFSKITRWSGSYNNITASALELRNKGREDKSLLKATLGRNTSACSNRPTIEACEEEKLEF</sequence>
<comment type="subcellular location">
    <subcellularLocation>
        <location evidence="1">Membrane</location>
        <topology evidence="1">Multi-pass membrane protein</topology>
    </subcellularLocation>
</comment>
<dbReference type="GO" id="GO:0005886">
    <property type="term" value="C:plasma membrane"/>
    <property type="evidence" value="ECO:0007669"/>
    <property type="project" value="TreeGrafter"/>
</dbReference>
<keyword evidence="16" id="KW-1185">Reference proteome</keyword>
<feature type="transmembrane region" description="Helical" evidence="14">
    <location>
        <begin position="433"/>
        <end position="453"/>
    </location>
</feature>
<evidence type="ECO:0000256" key="6">
    <source>
        <dbReference type="ARBA" id="ARBA00022979"/>
    </source>
</evidence>
<dbReference type="GO" id="GO:0008292">
    <property type="term" value="P:acetylcholine biosynthetic process"/>
    <property type="evidence" value="ECO:0007669"/>
    <property type="project" value="TreeGrafter"/>
</dbReference>
<keyword evidence="4 14" id="KW-0812">Transmembrane</keyword>
<dbReference type="GeneID" id="136800445"/>
<dbReference type="InterPro" id="IPR001734">
    <property type="entry name" value="Na/solute_symporter"/>
</dbReference>
<keyword evidence="6" id="KW-0530">Neurotransmitter biosynthesis</keyword>
<keyword evidence="10 14" id="KW-0472">Membrane</keyword>
<proteinExistence type="inferred from homology"/>
<evidence type="ECO:0000256" key="12">
    <source>
        <dbReference type="ARBA" id="ARBA00023201"/>
    </source>
</evidence>
<protein>
    <recommendedName>
        <fullName evidence="17">High-affinity choline transporter 1</fullName>
    </recommendedName>
</protein>
<evidence type="ECO:0008006" key="17">
    <source>
        <dbReference type="Google" id="ProtNLM"/>
    </source>
</evidence>
<evidence type="ECO:0000256" key="1">
    <source>
        <dbReference type="ARBA" id="ARBA00004141"/>
    </source>
</evidence>
<evidence type="ECO:0000256" key="7">
    <source>
        <dbReference type="ARBA" id="ARBA00022989"/>
    </source>
</evidence>
<feature type="transmembrane region" description="Helical" evidence="14">
    <location>
        <begin position="86"/>
        <end position="103"/>
    </location>
</feature>
<evidence type="ECO:0000256" key="4">
    <source>
        <dbReference type="ARBA" id="ARBA00022692"/>
    </source>
</evidence>
<evidence type="ECO:0000256" key="3">
    <source>
        <dbReference type="ARBA" id="ARBA00022448"/>
    </source>
</evidence>
<dbReference type="Proteomes" id="UP000594262">
    <property type="component" value="Unplaced"/>
</dbReference>
<dbReference type="PANTHER" id="PTHR45897">
    <property type="entry name" value="HIGH-AFFINITY CHOLINE TRANSPORTER 1"/>
    <property type="match status" value="1"/>
</dbReference>
<evidence type="ECO:0000256" key="14">
    <source>
        <dbReference type="SAM" id="Phobius"/>
    </source>
</evidence>
<dbReference type="OrthoDB" id="546820at2759"/>
<evidence type="ECO:0000256" key="10">
    <source>
        <dbReference type="ARBA" id="ARBA00023136"/>
    </source>
</evidence>
<feature type="transmembrane region" description="Helical" evidence="14">
    <location>
        <begin position="268"/>
        <end position="289"/>
    </location>
</feature>
<dbReference type="InterPro" id="IPR052244">
    <property type="entry name" value="Choline_transporter"/>
</dbReference>
<feature type="transmembrane region" description="Helical" evidence="14">
    <location>
        <begin position="50"/>
        <end position="71"/>
    </location>
</feature>
<dbReference type="Gene3D" id="1.20.1730.10">
    <property type="entry name" value="Sodium/glucose cotransporter"/>
    <property type="match status" value="1"/>
</dbReference>
<keyword evidence="9" id="KW-0406">Ion transport</keyword>
<evidence type="ECO:0000256" key="9">
    <source>
        <dbReference type="ARBA" id="ARBA00023065"/>
    </source>
</evidence>
<evidence type="ECO:0000313" key="16">
    <source>
        <dbReference type="Proteomes" id="UP000594262"/>
    </source>
</evidence>
<keyword evidence="12" id="KW-0739">Sodium transport</keyword>
<keyword evidence="3" id="KW-0813">Transport</keyword>
<dbReference type="PROSITE" id="PS50283">
    <property type="entry name" value="NA_SOLUT_SYMP_3"/>
    <property type="match status" value="1"/>
</dbReference>
<reference evidence="15" key="1">
    <citation type="submission" date="2021-01" db="UniProtKB">
        <authorList>
            <consortium name="EnsemblMetazoa"/>
        </authorList>
    </citation>
    <scope>IDENTIFICATION</scope>
</reference>